<dbReference type="AlphaFoldDB" id="A0ABD1P6P4"/>
<sequence>MMGRKITEAVSKKSGKQQFMVLEEDYFPPEVMTVRLPQDLKQPKMYKYDGSSDHVDHLMAFVDLIRLCITPYAVMCRAFPPTLRREARDWTTTLPRKSIRMFDDFFNQFVAYFASNKRAKKTVIGLIQLNQDKNKLLKDFIARFNRAALEIKDLQMSTVVIAMMNRTRNRPFKMSMFKNFPNMMHELLRRKDKYVNTEKTYFITKSIKDQKELESNKRKTRDELEPRDDKGKQKMNHLRRINDEGTKEGSG</sequence>
<dbReference type="InterPro" id="IPR005162">
    <property type="entry name" value="Retrotrans_gag_dom"/>
</dbReference>
<feature type="compositionally biased region" description="Basic and acidic residues" evidence="1">
    <location>
        <begin position="240"/>
        <end position="251"/>
    </location>
</feature>
<evidence type="ECO:0000256" key="1">
    <source>
        <dbReference type="SAM" id="MobiDB-lite"/>
    </source>
</evidence>
<comment type="caution">
    <text evidence="3">The sequence shown here is derived from an EMBL/GenBank/DDBJ whole genome shotgun (WGS) entry which is preliminary data.</text>
</comment>
<evidence type="ECO:0000259" key="2">
    <source>
        <dbReference type="Pfam" id="PF03732"/>
    </source>
</evidence>
<proteinExistence type="predicted"/>
<gene>
    <name evidence="3" type="ORF">Adt_45979</name>
</gene>
<evidence type="ECO:0000313" key="3">
    <source>
        <dbReference type="EMBL" id="KAL2458351.1"/>
    </source>
</evidence>
<dbReference type="PANTHER" id="PTHR33223:SF10">
    <property type="entry name" value="AMINOTRANSFERASE-LIKE PLANT MOBILE DOMAIN-CONTAINING PROTEIN"/>
    <property type="match status" value="1"/>
</dbReference>
<dbReference type="Pfam" id="PF03732">
    <property type="entry name" value="Retrotrans_gag"/>
    <property type="match status" value="1"/>
</dbReference>
<keyword evidence="4" id="KW-1185">Reference proteome</keyword>
<feature type="domain" description="Retrotransposon gag" evidence="2">
    <location>
        <begin position="79"/>
        <end position="157"/>
    </location>
</feature>
<accession>A0ABD1P6P4</accession>
<reference evidence="4" key="1">
    <citation type="submission" date="2024-07" db="EMBL/GenBank/DDBJ databases">
        <title>Two chromosome-level genome assemblies of Korean endemic species Abeliophyllum distichum and Forsythia ovata (Oleaceae).</title>
        <authorList>
            <person name="Jang H."/>
        </authorList>
    </citation>
    <scope>NUCLEOTIDE SEQUENCE [LARGE SCALE GENOMIC DNA]</scope>
</reference>
<dbReference type="EMBL" id="JBFOLK010000026">
    <property type="protein sequence ID" value="KAL2458351.1"/>
    <property type="molecule type" value="Genomic_DNA"/>
</dbReference>
<dbReference type="Proteomes" id="UP001604336">
    <property type="component" value="Unassembled WGS sequence"/>
</dbReference>
<dbReference type="PANTHER" id="PTHR33223">
    <property type="entry name" value="CCHC-TYPE DOMAIN-CONTAINING PROTEIN"/>
    <property type="match status" value="1"/>
</dbReference>
<feature type="region of interest" description="Disordered" evidence="1">
    <location>
        <begin position="211"/>
        <end position="251"/>
    </location>
</feature>
<organism evidence="3 4">
    <name type="scientific">Abeliophyllum distichum</name>
    <dbReference type="NCBI Taxonomy" id="126358"/>
    <lineage>
        <taxon>Eukaryota</taxon>
        <taxon>Viridiplantae</taxon>
        <taxon>Streptophyta</taxon>
        <taxon>Embryophyta</taxon>
        <taxon>Tracheophyta</taxon>
        <taxon>Spermatophyta</taxon>
        <taxon>Magnoliopsida</taxon>
        <taxon>eudicotyledons</taxon>
        <taxon>Gunneridae</taxon>
        <taxon>Pentapetalae</taxon>
        <taxon>asterids</taxon>
        <taxon>lamiids</taxon>
        <taxon>Lamiales</taxon>
        <taxon>Oleaceae</taxon>
        <taxon>Forsythieae</taxon>
        <taxon>Abeliophyllum</taxon>
    </lineage>
</organism>
<feature type="compositionally biased region" description="Basic and acidic residues" evidence="1">
    <location>
        <begin position="211"/>
        <end position="232"/>
    </location>
</feature>
<name>A0ABD1P6P4_9LAMI</name>
<evidence type="ECO:0000313" key="4">
    <source>
        <dbReference type="Proteomes" id="UP001604336"/>
    </source>
</evidence>
<protein>
    <recommendedName>
        <fullName evidence="2">Retrotransposon gag domain-containing protein</fullName>
    </recommendedName>
</protein>